<dbReference type="Proteomes" id="UP000289738">
    <property type="component" value="Chromosome A08"/>
</dbReference>
<feature type="compositionally biased region" description="Basic and acidic residues" evidence="1">
    <location>
        <begin position="10"/>
        <end position="23"/>
    </location>
</feature>
<dbReference type="InterPro" id="IPR002156">
    <property type="entry name" value="RNaseH_domain"/>
</dbReference>
<dbReference type="InterPro" id="IPR053151">
    <property type="entry name" value="RNase_H-like"/>
</dbReference>
<dbReference type="InterPro" id="IPR036397">
    <property type="entry name" value="RNaseH_sf"/>
</dbReference>
<protein>
    <submittedName>
        <fullName evidence="4">Uncharacterized protein</fullName>
    </submittedName>
</protein>
<dbReference type="CDD" id="cd06222">
    <property type="entry name" value="RNase_H_like"/>
    <property type="match status" value="1"/>
</dbReference>
<dbReference type="InterPro" id="IPR012337">
    <property type="entry name" value="RNaseH-like_sf"/>
</dbReference>
<dbReference type="GO" id="GO:0004523">
    <property type="term" value="F:RNA-DNA hybrid ribonuclease activity"/>
    <property type="evidence" value="ECO:0007669"/>
    <property type="project" value="InterPro"/>
</dbReference>
<name>A0A445BX24_ARAHY</name>
<dbReference type="PANTHER" id="PTHR47723:SF19">
    <property type="entry name" value="POLYNUCLEOTIDYL TRANSFERASE, RIBONUCLEASE H-LIKE SUPERFAMILY PROTEIN"/>
    <property type="match status" value="1"/>
</dbReference>
<feature type="region of interest" description="Disordered" evidence="1">
    <location>
        <begin position="67"/>
        <end position="124"/>
    </location>
</feature>
<reference evidence="4 5" key="1">
    <citation type="submission" date="2019-01" db="EMBL/GenBank/DDBJ databases">
        <title>Sequencing of cultivated peanut Arachis hypogaea provides insights into genome evolution and oil improvement.</title>
        <authorList>
            <person name="Chen X."/>
        </authorList>
    </citation>
    <scope>NUCLEOTIDE SEQUENCE [LARGE SCALE GENOMIC DNA]</scope>
    <source>
        <strain evidence="5">cv. Fuhuasheng</strain>
        <tissue evidence="4">Leaves</tissue>
    </source>
</reference>
<dbReference type="InterPro" id="IPR044730">
    <property type="entry name" value="RNase_H-like_dom_plant"/>
</dbReference>
<dbReference type="PANTHER" id="PTHR47723">
    <property type="entry name" value="OS05G0353850 PROTEIN"/>
    <property type="match status" value="1"/>
</dbReference>
<evidence type="ECO:0000313" key="4">
    <source>
        <dbReference type="EMBL" id="RYR43111.1"/>
    </source>
</evidence>
<dbReference type="GO" id="GO:0003676">
    <property type="term" value="F:nucleic acid binding"/>
    <property type="evidence" value="ECO:0007669"/>
    <property type="project" value="InterPro"/>
</dbReference>
<sequence length="774" mass="87069">MNPKGMESPSRVDKGKATDPEREAMEILVKENMKRMEQEKWDAFISSKNANMVLDRQFVRDNLLFTSEENQPPLGGRLGTAEPRGSQAKQTDVLMIEAGSRDSKGDSSSRDLTGPERRAPAHKGVGSKAFPSIIRDLRQEYEASFLFLLETHVSGSRGKQIRDRMGFDSSFVVEAMGHSGGIWCLWDSLVWNVDVVEHDRQYVHLKVSGNNSSTWLLTAVYGSPQRGPRRALWNSLESYANTVNLPWCLLGDFNAMLHNHEKRGGGINSSQGACKEFQECISNCGLIDLGYSGWPFTWKRGELAERLDRGLSNLDWQIAFPEASVKHLPMLKSDHSPICLQLSNSMIQNRGRRPFRFLASWITHPEFGKLVDTSWNVKNSWDEGQWDVRKLQEVLPEDIVKRIVGISPPSPWKEADYLAWSSSPDGQFSIKSAYQNLMESQITTNRIFRLVWMWQGPERVKTFLWLVAHNAILTNAERRRRHLTMDGTCPRCQHHDESTIHVLRDCPYATSIWKRLIPPKGINSFFNTNLNDWLSLNLASNSSWACLFGVAVSSLWFFRNKLVFNSELVDITAATFQIQARAQEFRKVMEKNLNPRNTQASSDCLIGWSRPEGDCVKLNVDGSWFAHQSNAACGGVFRDSTGRFLKGYSGNLGNCSIMHAELWAVVHGLTIAAANGYMNLIVESDSAAAINFIEHGCSPAHHCAPLVQDIRNLSARLQQTSWKHALREANTVADHLAKKGQDLPLGLHLFDKAPPDIGYAILCDCIGTLRVRGT</sequence>
<feature type="compositionally biased region" description="Basic and acidic residues" evidence="1">
    <location>
        <begin position="99"/>
        <end position="119"/>
    </location>
</feature>
<dbReference type="AlphaFoldDB" id="A0A445BX24"/>
<evidence type="ECO:0000259" key="2">
    <source>
        <dbReference type="Pfam" id="PF13456"/>
    </source>
</evidence>
<accession>A0A445BX24</accession>
<dbReference type="Pfam" id="PF13456">
    <property type="entry name" value="RVT_3"/>
    <property type="match status" value="1"/>
</dbReference>
<dbReference type="InterPro" id="IPR036691">
    <property type="entry name" value="Endo/exonu/phosph_ase_sf"/>
</dbReference>
<dbReference type="SUPFAM" id="SSF56219">
    <property type="entry name" value="DNase I-like"/>
    <property type="match status" value="1"/>
</dbReference>
<dbReference type="InterPro" id="IPR026960">
    <property type="entry name" value="RVT-Znf"/>
</dbReference>
<evidence type="ECO:0000256" key="1">
    <source>
        <dbReference type="SAM" id="MobiDB-lite"/>
    </source>
</evidence>
<dbReference type="Pfam" id="PF13966">
    <property type="entry name" value="zf-RVT"/>
    <property type="match status" value="1"/>
</dbReference>
<dbReference type="SUPFAM" id="SSF53098">
    <property type="entry name" value="Ribonuclease H-like"/>
    <property type="match status" value="1"/>
</dbReference>
<feature type="domain" description="Reverse transcriptase zinc-binding" evidence="3">
    <location>
        <begin position="428"/>
        <end position="513"/>
    </location>
</feature>
<dbReference type="EMBL" id="SDMP01000008">
    <property type="protein sequence ID" value="RYR43111.1"/>
    <property type="molecule type" value="Genomic_DNA"/>
</dbReference>
<dbReference type="Gene3D" id="3.60.10.10">
    <property type="entry name" value="Endonuclease/exonuclease/phosphatase"/>
    <property type="match status" value="1"/>
</dbReference>
<gene>
    <name evidence="4" type="ORF">Ahy_A08g039540</name>
</gene>
<comment type="caution">
    <text evidence="4">The sequence shown here is derived from an EMBL/GenBank/DDBJ whole genome shotgun (WGS) entry which is preliminary data.</text>
</comment>
<dbReference type="Gene3D" id="3.30.420.10">
    <property type="entry name" value="Ribonuclease H-like superfamily/Ribonuclease H"/>
    <property type="match status" value="1"/>
</dbReference>
<feature type="region of interest" description="Disordered" evidence="1">
    <location>
        <begin position="1"/>
        <end position="23"/>
    </location>
</feature>
<keyword evidence="5" id="KW-1185">Reference proteome</keyword>
<evidence type="ECO:0000313" key="5">
    <source>
        <dbReference type="Proteomes" id="UP000289738"/>
    </source>
</evidence>
<evidence type="ECO:0000259" key="3">
    <source>
        <dbReference type="Pfam" id="PF13966"/>
    </source>
</evidence>
<dbReference type="STRING" id="3818.A0A445BX24"/>
<proteinExistence type="predicted"/>
<organism evidence="4 5">
    <name type="scientific">Arachis hypogaea</name>
    <name type="common">Peanut</name>
    <dbReference type="NCBI Taxonomy" id="3818"/>
    <lineage>
        <taxon>Eukaryota</taxon>
        <taxon>Viridiplantae</taxon>
        <taxon>Streptophyta</taxon>
        <taxon>Embryophyta</taxon>
        <taxon>Tracheophyta</taxon>
        <taxon>Spermatophyta</taxon>
        <taxon>Magnoliopsida</taxon>
        <taxon>eudicotyledons</taxon>
        <taxon>Gunneridae</taxon>
        <taxon>Pentapetalae</taxon>
        <taxon>rosids</taxon>
        <taxon>fabids</taxon>
        <taxon>Fabales</taxon>
        <taxon>Fabaceae</taxon>
        <taxon>Papilionoideae</taxon>
        <taxon>50 kb inversion clade</taxon>
        <taxon>dalbergioids sensu lato</taxon>
        <taxon>Dalbergieae</taxon>
        <taxon>Pterocarpus clade</taxon>
        <taxon>Arachis</taxon>
    </lineage>
</organism>
<feature type="domain" description="RNase H type-1" evidence="2">
    <location>
        <begin position="619"/>
        <end position="739"/>
    </location>
</feature>